<protein>
    <submittedName>
        <fullName evidence="1">SIR2 family protein</fullName>
    </submittedName>
</protein>
<dbReference type="InterPro" id="IPR029035">
    <property type="entry name" value="DHS-like_NAD/FAD-binding_dom"/>
</dbReference>
<gene>
    <name evidence="1" type="ORF">PQG98_04370</name>
</gene>
<name>A0ABT5H4Q8_9BACE</name>
<dbReference type="SUPFAM" id="SSF52467">
    <property type="entry name" value="DHS-like NAD/FAD-binding domain"/>
    <property type="match status" value="1"/>
</dbReference>
<dbReference type="EMBL" id="JAQPYS010000031">
    <property type="protein sequence ID" value="MDC7135580.1"/>
    <property type="molecule type" value="Genomic_DNA"/>
</dbReference>
<keyword evidence="2" id="KW-1185">Reference proteome</keyword>
<dbReference type="Pfam" id="PF13289">
    <property type="entry name" value="SIR2_2"/>
    <property type="match status" value="1"/>
</dbReference>
<dbReference type="Gene3D" id="3.40.50.1220">
    <property type="entry name" value="TPP-binding domain"/>
    <property type="match status" value="1"/>
</dbReference>
<proteinExistence type="predicted"/>
<organism evidence="1 2">
    <name type="scientific">Bacteroides zhangwenhongii</name>
    <dbReference type="NCBI Taxonomy" id="2650157"/>
    <lineage>
        <taxon>Bacteria</taxon>
        <taxon>Pseudomonadati</taxon>
        <taxon>Bacteroidota</taxon>
        <taxon>Bacteroidia</taxon>
        <taxon>Bacteroidales</taxon>
        <taxon>Bacteroidaceae</taxon>
        <taxon>Bacteroides</taxon>
    </lineage>
</organism>
<evidence type="ECO:0000313" key="2">
    <source>
        <dbReference type="Proteomes" id="UP001215398"/>
    </source>
</evidence>
<evidence type="ECO:0000313" key="1">
    <source>
        <dbReference type="EMBL" id="MDC7135580.1"/>
    </source>
</evidence>
<accession>A0ABT5H4Q8</accession>
<comment type="caution">
    <text evidence="1">The sequence shown here is derived from an EMBL/GenBank/DDBJ whole genome shotgun (WGS) entry which is preliminary data.</text>
</comment>
<reference evidence="1 2" key="1">
    <citation type="submission" date="2023-01" db="EMBL/GenBank/DDBJ databases">
        <title>Exploring GABA producing Bacteroides strains toward improving mental health.</title>
        <authorList>
            <person name="Yousuf B."/>
            <person name="Bouhlel N.E."/>
            <person name="Mottawea W."/>
            <person name="Hammami R."/>
        </authorList>
    </citation>
    <scope>NUCLEOTIDE SEQUENCE [LARGE SCALE GENOMIC DNA]</scope>
    <source>
        <strain evidence="1 2">UO.H1054</strain>
    </source>
</reference>
<dbReference type="Proteomes" id="UP001215398">
    <property type="component" value="Unassembled WGS sequence"/>
</dbReference>
<dbReference type="RefSeq" id="WP_272709342.1">
    <property type="nucleotide sequence ID" value="NZ_JAQPYS010000031.1"/>
</dbReference>
<sequence length="659" mass="76640">MFERLIKLIREEKVSLFIGAGFSLEAGSPSVQKIKDTILADFENDIQREKHKQDDLQSLSEYYVEEVCQGSRQKLISDLKLLFQFEPKCMTDHQLLSQVPHFRHIFTTNYDTLLEDSFQKNDVQVVRKDQDLTGLDESKHVTIYKIHGDFQDADSVIITKSDYNDLQKKSNRRNDLIWKVVESEFAQKNILFIGYSLEDDNILEIIRTVTNKLKKNHKQMFLLAPSIKPGRETELKKMHVTYINSYATQFLEQLTKEILDNSSEDFKNNKITAETYSRICNMHGFIPKISLSSEGKNTIEEVKPLPNSKLHRKLNFTVDGKYAKVISRFDFEKNGQIVKGSPFPNLPHIKIDEEYLQNSVYSINNIVLGKDFKSILICPVPKKATITINIPSRNFFEMVEGHTYRLNDNKIVISFDCHVYETKIIIEFGKEISKNLTVNFTFTFHESYTDNNKAILWIDFIDALFSKEKVTINSPIKIDLNTTNNYFSSESCSYAKFKSFYKNIKDIELLSGYKFKTYNGYTDDLYQNSVMVLAYLKKEIIKFESKGGINFSVRVPSDDEFVKVAKINEKYAIVTGSENLIYEINDRKFNIPYVHNILSTCIISNLHAEDDGYTVIDLHYVDDVYYTQLNDKPIKVKYKEFTDIKHVDIEFKDDTKQNI</sequence>